<feature type="transmembrane region" description="Helical" evidence="1">
    <location>
        <begin position="75"/>
        <end position="96"/>
    </location>
</feature>
<proteinExistence type="predicted"/>
<reference evidence="2 3" key="1">
    <citation type="submission" date="2020-10" db="EMBL/GenBank/DDBJ databases">
        <title>Connecting structure to function with the recovery of over 1000 high-quality activated sludge metagenome-assembled genomes encoding full-length rRNA genes using long-read sequencing.</title>
        <authorList>
            <person name="Singleton C.M."/>
            <person name="Petriglieri F."/>
            <person name="Kristensen J.M."/>
            <person name="Kirkegaard R.H."/>
            <person name="Michaelsen T.Y."/>
            <person name="Andersen M.H."/>
            <person name="Karst S.M."/>
            <person name="Dueholm M.S."/>
            <person name="Nielsen P.H."/>
            <person name="Albertsen M."/>
        </authorList>
    </citation>
    <scope>NUCLEOTIDE SEQUENCE [LARGE SCALE GENOMIC DNA]</scope>
    <source>
        <strain evidence="2">OdNE_18-Q3-R46-58_MAXAC.008</strain>
    </source>
</reference>
<feature type="transmembrane region" description="Helical" evidence="1">
    <location>
        <begin position="29"/>
        <end position="48"/>
    </location>
</feature>
<evidence type="ECO:0000256" key="1">
    <source>
        <dbReference type="SAM" id="Phobius"/>
    </source>
</evidence>
<sequence length="102" mass="11207">MTDEKKGHEDLKEYADGWMTERKGTDAPGFLKLVIPIIGLGGFGYLIFQMYGDVGHATRGSLVQQFNAATKTNPALMYGIAALVLVYVAIVAIFAFRKPHED</sequence>
<accession>A0A936K7P2</accession>
<keyword evidence="1" id="KW-0812">Transmembrane</keyword>
<organism evidence="2 3">
    <name type="scientific">Candidatus Geothrix odensensis</name>
    <dbReference type="NCBI Taxonomy" id="2954440"/>
    <lineage>
        <taxon>Bacteria</taxon>
        <taxon>Pseudomonadati</taxon>
        <taxon>Acidobacteriota</taxon>
        <taxon>Holophagae</taxon>
        <taxon>Holophagales</taxon>
        <taxon>Holophagaceae</taxon>
        <taxon>Geothrix</taxon>
    </lineage>
</organism>
<protein>
    <submittedName>
        <fullName evidence="2">Uncharacterized protein</fullName>
    </submittedName>
</protein>
<dbReference type="AlphaFoldDB" id="A0A936K7P2"/>
<keyword evidence="1" id="KW-0472">Membrane</keyword>
<keyword evidence="1" id="KW-1133">Transmembrane helix</keyword>
<comment type="caution">
    <text evidence="2">The sequence shown here is derived from an EMBL/GenBank/DDBJ whole genome shotgun (WGS) entry which is preliminary data.</text>
</comment>
<dbReference type="EMBL" id="JADKCH010000017">
    <property type="protein sequence ID" value="MBK8573380.1"/>
    <property type="molecule type" value="Genomic_DNA"/>
</dbReference>
<dbReference type="Proteomes" id="UP000709959">
    <property type="component" value="Unassembled WGS sequence"/>
</dbReference>
<evidence type="ECO:0000313" key="2">
    <source>
        <dbReference type="EMBL" id="MBK8573380.1"/>
    </source>
</evidence>
<name>A0A936K7P2_9BACT</name>
<gene>
    <name evidence="2" type="ORF">IPN91_12230</name>
</gene>
<evidence type="ECO:0000313" key="3">
    <source>
        <dbReference type="Proteomes" id="UP000709959"/>
    </source>
</evidence>